<protein>
    <recommendedName>
        <fullName evidence="11">Ubiquitin conjugation factor E4 A</fullName>
        <ecNumber evidence="5">2.3.2.27</ecNumber>
    </recommendedName>
</protein>
<keyword evidence="8" id="KW-0833">Ubl conjugation pathway</keyword>
<keyword evidence="15" id="KW-1185">Reference proteome</keyword>
<proteinExistence type="inferred from homology"/>
<comment type="function">
    <text evidence="10">Ubiquitin-protein ligase that probably functions as an E3 ligase in conjunction with specific E1 and E2 ligases. May also function as an E4 ligase mediating the assembly of polyubiquitin chains on substrates ubiquitinated by another E3 ubiquitin ligase. Mediates 'Lys-48'-linked polyubiquitination of substrates.</text>
</comment>
<dbReference type="EC" id="2.3.2.27" evidence="5"/>
<evidence type="ECO:0000256" key="3">
    <source>
        <dbReference type="ARBA" id="ARBA00004906"/>
    </source>
</evidence>
<dbReference type="PANTHER" id="PTHR13931">
    <property type="entry name" value="UBIQUITINATION FACTOR E4"/>
    <property type="match status" value="1"/>
</dbReference>
<dbReference type="GeneTree" id="ENSGT00390000009300"/>
<dbReference type="InterPro" id="IPR045132">
    <property type="entry name" value="UBE4"/>
</dbReference>
<evidence type="ECO:0000256" key="7">
    <source>
        <dbReference type="ARBA" id="ARBA00022679"/>
    </source>
</evidence>
<dbReference type="GO" id="GO:0000209">
    <property type="term" value="P:protein polyubiquitination"/>
    <property type="evidence" value="ECO:0007669"/>
    <property type="project" value="TreeGrafter"/>
</dbReference>
<keyword evidence="9" id="KW-0007">Acetylation</keyword>
<dbReference type="CDD" id="cd16657">
    <property type="entry name" value="RING-Ubox_UBE4A"/>
    <property type="match status" value="1"/>
</dbReference>
<accession>A0A674MB69</accession>
<reference evidence="14" key="2">
    <citation type="submission" date="2025-08" db="UniProtKB">
        <authorList>
            <consortium name="Ensembl"/>
        </authorList>
    </citation>
    <scope>IDENTIFICATION</scope>
</reference>
<evidence type="ECO:0000256" key="1">
    <source>
        <dbReference type="ARBA" id="ARBA00000900"/>
    </source>
</evidence>
<evidence type="ECO:0000259" key="13">
    <source>
        <dbReference type="PROSITE" id="PS51698"/>
    </source>
</evidence>
<feature type="region of interest" description="Disordered" evidence="12">
    <location>
        <begin position="31"/>
        <end position="57"/>
    </location>
</feature>
<dbReference type="UniPathway" id="UPA00143"/>
<dbReference type="Proteomes" id="UP000005226">
    <property type="component" value="Chromosome 11"/>
</dbReference>
<dbReference type="AlphaFoldDB" id="A0A674MB69"/>
<evidence type="ECO:0000256" key="6">
    <source>
        <dbReference type="ARBA" id="ARBA00022490"/>
    </source>
</evidence>
<sequence>MTDQGNNNQNISCNPFAALFSSVADAQQFASAQKTQQPSAKPCEYKNSVSDSVDDNDDSVAEISRSFRSRQELCEQLNVNHMIQRIFLVTLDNSDPSLRGGNGIPPRCVYLEEMAADLDGQDWLDMDNIEQALFARLLLQEPGNFLIYMTSCSTVNLSADRDAGEKNAIPYLFTCYQRAKEEVTKVPEKLLSFAVRCKNLTVSNTRTVLLTPEIYVSQNIYEQLLDLLLEGFNRAQPEEVVEFVEEVIAGILSDQEVRTFEEVIIPVFDIFQGRIKDLELCQPVLYTYLDILLYFSHNKDIAKVLVEHIQPKDPANGLQYQKSILGSVLSISCLLKTPGVVEGHGYFLNPSRSSAQETKVQEANIHHFIGQFQEKLHQIFKNLLQRSAESRHALLSWLGNCLQANAGRAKIWTNQMPEIFQLYASDAFFLNLGAVLVKLCQPFCKPCSAKLLTFNPTYCALKELSEEERRNRNVHAKGLEKETCLIPLPPQQLVESAQSYTLLTENLIFTQLAQHLGFSRLHEQMVKMNQSLHRLQVTWQEAQRTGNPMSEQLLEQFERLMIIYLSTKAATTQPAMLQSCLTLQASTAALLVQLGIGNQGPEHVALSFPLPFLQNTMLCYIPEFFVENLGDFFIFLRRFADDILETSAECLENILNFITVFMGNQERMKNPHLRAKLAEVLEAVMPHMEPMAPGAVQPIVFQRERVFCSYRHAAHLAEALITVFVDIEFTGKTFKFYLSKIKILQLERDRGEWESLAPDVRREKESSLHMFGQLGRFHNIMSNETIGTLAFLTSEIKGIFVHPFLAERIISMLNYFLQHLVGPKMGALKVKDFSEFDFKPQQLVSDICTIYLNLGDEENFCATVPKDGRSYSPTLFSQTVRVLKKINKPGDMIVAFGFLADKIKSHADRQQQEEETYSDAPDEFLDPIMSTLMLDPVLLPSSNVTVDRSTIARHLLSDQTDPFNRSPLTMDQIRPNEELKQQILQWLDEHKQQRLQLGPSG</sequence>
<dbReference type="SMART" id="SM00504">
    <property type="entry name" value="Ubox"/>
    <property type="match status" value="1"/>
</dbReference>
<dbReference type="PANTHER" id="PTHR13931:SF16">
    <property type="entry name" value="UBIQUITIN CONJUGATION FACTOR E4 A"/>
    <property type="match status" value="1"/>
</dbReference>
<dbReference type="GO" id="GO:0006511">
    <property type="term" value="P:ubiquitin-dependent protein catabolic process"/>
    <property type="evidence" value="ECO:0007669"/>
    <property type="project" value="InterPro"/>
</dbReference>
<reference evidence="14" key="3">
    <citation type="submission" date="2025-09" db="UniProtKB">
        <authorList>
            <consortium name="Ensembl"/>
        </authorList>
    </citation>
    <scope>IDENTIFICATION</scope>
</reference>
<gene>
    <name evidence="14" type="primary">ube4a</name>
</gene>
<evidence type="ECO:0000256" key="5">
    <source>
        <dbReference type="ARBA" id="ARBA00012483"/>
    </source>
</evidence>
<name>A0A674MB69_TAKRU</name>
<comment type="similarity">
    <text evidence="4">Belongs to the ubiquitin conjugation factor E4 family.</text>
</comment>
<dbReference type="PROSITE" id="PS51698">
    <property type="entry name" value="U_BOX"/>
    <property type="match status" value="1"/>
</dbReference>
<dbReference type="GO" id="GO:0000151">
    <property type="term" value="C:ubiquitin ligase complex"/>
    <property type="evidence" value="ECO:0007669"/>
    <property type="project" value="InterPro"/>
</dbReference>
<feature type="domain" description="U-box" evidence="13">
    <location>
        <begin position="919"/>
        <end position="993"/>
    </location>
</feature>
<dbReference type="InterPro" id="IPR003613">
    <property type="entry name" value="Ubox_domain"/>
</dbReference>
<evidence type="ECO:0000313" key="14">
    <source>
        <dbReference type="Ensembl" id="ENSTRUP00000058656.1"/>
    </source>
</evidence>
<evidence type="ECO:0000256" key="12">
    <source>
        <dbReference type="SAM" id="MobiDB-lite"/>
    </source>
</evidence>
<dbReference type="FunFam" id="3.30.40.10:FF:000055">
    <property type="entry name" value="Ubiquitin conjugation factor e4 a"/>
    <property type="match status" value="1"/>
</dbReference>
<dbReference type="Gene3D" id="3.30.40.10">
    <property type="entry name" value="Zinc/RING finger domain, C3HC4 (zinc finger)"/>
    <property type="match status" value="1"/>
</dbReference>
<dbReference type="Pfam" id="PF10408">
    <property type="entry name" value="Ufd2P_core"/>
    <property type="match status" value="1"/>
</dbReference>
<evidence type="ECO:0000256" key="2">
    <source>
        <dbReference type="ARBA" id="ARBA00004496"/>
    </source>
</evidence>
<evidence type="ECO:0000256" key="9">
    <source>
        <dbReference type="ARBA" id="ARBA00022990"/>
    </source>
</evidence>
<comment type="catalytic activity">
    <reaction evidence="1">
        <text>S-ubiquitinyl-[E2 ubiquitin-conjugating enzyme]-L-cysteine + [acceptor protein]-L-lysine = [E2 ubiquitin-conjugating enzyme]-L-cysteine + N(6)-ubiquitinyl-[acceptor protein]-L-lysine.</text>
        <dbReference type="EC" id="2.3.2.27"/>
    </reaction>
</comment>
<comment type="pathway">
    <text evidence="3">Protein modification; protein ubiquitination.</text>
</comment>
<dbReference type="GO" id="GO:0005634">
    <property type="term" value="C:nucleus"/>
    <property type="evidence" value="ECO:0007669"/>
    <property type="project" value="TreeGrafter"/>
</dbReference>
<dbReference type="InterPro" id="IPR013083">
    <property type="entry name" value="Znf_RING/FYVE/PHD"/>
</dbReference>
<dbReference type="GO" id="GO:0036503">
    <property type="term" value="P:ERAD pathway"/>
    <property type="evidence" value="ECO:0007669"/>
    <property type="project" value="InterPro"/>
</dbReference>
<reference evidence="14 15" key="1">
    <citation type="journal article" date="2011" name="Genome Biol. Evol.">
        <title>Integration of the genetic map and genome assembly of fugu facilitates insights into distinct features of genome evolution in teleosts and mammals.</title>
        <authorList>
            <person name="Kai W."/>
            <person name="Kikuchi K."/>
            <person name="Tohari S."/>
            <person name="Chew A.K."/>
            <person name="Tay A."/>
            <person name="Fujiwara A."/>
            <person name="Hosoya S."/>
            <person name="Suetake H."/>
            <person name="Naruse K."/>
            <person name="Brenner S."/>
            <person name="Suzuki Y."/>
            <person name="Venkatesh B."/>
        </authorList>
    </citation>
    <scope>NUCLEOTIDE SEQUENCE [LARGE SCALE GENOMIC DNA]</scope>
</reference>
<keyword evidence="6" id="KW-0963">Cytoplasm</keyword>
<dbReference type="Ensembl" id="ENSTRUT00000071827.1">
    <property type="protein sequence ID" value="ENSTRUP00000058656.1"/>
    <property type="gene ID" value="ENSTRUG00000015439.3"/>
</dbReference>
<dbReference type="InterPro" id="IPR019474">
    <property type="entry name" value="Ub_conjug_fac_E4_core"/>
</dbReference>
<evidence type="ECO:0000313" key="15">
    <source>
        <dbReference type="Proteomes" id="UP000005226"/>
    </source>
</evidence>
<dbReference type="Pfam" id="PF04564">
    <property type="entry name" value="U-box"/>
    <property type="match status" value="1"/>
</dbReference>
<organism evidence="14 15">
    <name type="scientific">Takifugu rubripes</name>
    <name type="common">Japanese pufferfish</name>
    <name type="synonym">Fugu rubripes</name>
    <dbReference type="NCBI Taxonomy" id="31033"/>
    <lineage>
        <taxon>Eukaryota</taxon>
        <taxon>Metazoa</taxon>
        <taxon>Chordata</taxon>
        <taxon>Craniata</taxon>
        <taxon>Vertebrata</taxon>
        <taxon>Euteleostomi</taxon>
        <taxon>Actinopterygii</taxon>
        <taxon>Neopterygii</taxon>
        <taxon>Teleostei</taxon>
        <taxon>Neoteleostei</taxon>
        <taxon>Acanthomorphata</taxon>
        <taxon>Eupercaria</taxon>
        <taxon>Tetraodontiformes</taxon>
        <taxon>Tetradontoidea</taxon>
        <taxon>Tetraodontidae</taxon>
        <taxon>Takifugu</taxon>
    </lineage>
</organism>
<evidence type="ECO:0000256" key="10">
    <source>
        <dbReference type="ARBA" id="ARBA00037624"/>
    </source>
</evidence>
<keyword evidence="7" id="KW-0808">Transferase</keyword>
<dbReference type="SUPFAM" id="SSF57850">
    <property type="entry name" value="RING/U-box"/>
    <property type="match status" value="1"/>
</dbReference>
<comment type="subcellular location">
    <subcellularLocation>
        <location evidence="2">Cytoplasm</location>
    </subcellularLocation>
</comment>
<evidence type="ECO:0000256" key="8">
    <source>
        <dbReference type="ARBA" id="ARBA00022786"/>
    </source>
</evidence>
<evidence type="ECO:0000256" key="11">
    <source>
        <dbReference type="ARBA" id="ARBA00040077"/>
    </source>
</evidence>
<dbReference type="GO" id="GO:0034450">
    <property type="term" value="F:ubiquitin-ubiquitin ligase activity"/>
    <property type="evidence" value="ECO:0007669"/>
    <property type="project" value="InterPro"/>
</dbReference>
<evidence type="ECO:0000256" key="4">
    <source>
        <dbReference type="ARBA" id="ARBA00007434"/>
    </source>
</evidence>
<dbReference type="GO" id="GO:0005737">
    <property type="term" value="C:cytoplasm"/>
    <property type="evidence" value="ECO:0007669"/>
    <property type="project" value="UniProtKB-SubCell"/>
</dbReference>